<evidence type="ECO:0000256" key="1">
    <source>
        <dbReference type="SAM" id="Phobius"/>
    </source>
</evidence>
<dbReference type="Pfam" id="PF06695">
    <property type="entry name" value="Sm_multidrug_ex"/>
    <property type="match status" value="1"/>
</dbReference>
<proteinExistence type="predicted"/>
<reference evidence="2 3" key="1">
    <citation type="journal article" date="2016" name="Nat. Commun.">
        <title>Thousands of microbial genomes shed light on interconnected biogeochemical processes in an aquifer system.</title>
        <authorList>
            <person name="Anantharaman K."/>
            <person name="Brown C.T."/>
            <person name="Hug L.A."/>
            <person name="Sharon I."/>
            <person name="Castelle C.J."/>
            <person name="Probst A.J."/>
            <person name="Thomas B.C."/>
            <person name="Singh A."/>
            <person name="Wilkins M.J."/>
            <person name="Karaoz U."/>
            <person name="Brodie E.L."/>
            <person name="Williams K.H."/>
            <person name="Hubbard S.S."/>
            <person name="Banfield J.F."/>
        </authorList>
    </citation>
    <scope>NUCLEOTIDE SEQUENCE [LARGE SCALE GENOMIC DNA]</scope>
</reference>
<evidence type="ECO:0000313" key="2">
    <source>
        <dbReference type="EMBL" id="OGK07146.1"/>
    </source>
</evidence>
<sequence>MQAIRGSQEGRILYLGLALIGALLVVVLFFLVIDPPVARTLVFAFFAHSMGGRAAGIGLCIATDYGRIFTIAYNFYIELALVFVSYASFVLTLKHYINFKYLSIAVKNAEKKAHKHEKIISRFGWAGLFIFVMVPFPLTGPVLGSFMGYLIKMKMRSIFSAVFSGTLAAIVMWTYFFSYLDKGLHIFKYVFAVIIAFVVIFSFKSLKGWFTKEIQD</sequence>
<keyword evidence="1" id="KW-0812">Transmembrane</keyword>
<accession>A0A1F7FKZ4</accession>
<gene>
    <name evidence="2" type="ORF">A2519_09340</name>
</gene>
<feature type="transmembrane region" description="Helical" evidence="1">
    <location>
        <begin position="125"/>
        <end position="151"/>
    </location>
</feature>
<dbReference type="InterPro" id="IPR009577">
    <property type="entry name" value="Sm_multidrug_ex"/>
</dbReference>
<dbReference type="EMBL" id="MFYX01000013">
    <property type="protein sequence ID" value="OGK07146.1"/>
    <property type="molecule type" value="Genomic_DNA"/>
</dbReference>
<organism evidence="2 3">
    <name type="scientific">Candidatus Raymondbacteria bacterium RIFOXYD12_FULL_49_13</name>
    <dbReference type="NCBI Taxonomy" id="1817890"/>
    <lineage>
        <taxon>Bacteria</taxon>
        <taxon>Raymondiibacteriota</taxon>
    </lineage>
</organism>
<protein>
    <recommendedName>
        <fullName evidence="4">Small multi-drug export protein</fullName>
    </recommendedName>
</protein>
<feature type="transmembrane region" description="Helical" evidence="1">
    <location>
        <begin position="186"/>
        <end position="203"/>
    </location>
</feature>
<dbReference type="Proteomes" id="UP000179243">
    <property type="component" value="Unassembled WGS sequence"/>
</dbReference>
<comment type="caution">
    <text evidence="2">The sequence shown here is derived from an EMBL/GenBank/DDBJ whole genome shotgun (WGS) entry which is preliminary data.</text>
</comment>
<keyword evidence="1" id="KW-0472">Membrane</keyword>
<dbReference type="AlphaFoldDB" id="A0A1F7FKZ4"/>
<feature type="transmembrane region" description="Helical" evidence="1">
    <location>
        <begin position="39"/>
        <end position="61"/>
    </location>
</feature>
<feature type="transmembrane region" description="Helical" evidence="1">
    <location>
        <begin position="158"/>
        <end position="180"/>
    </location>
</feature>
<evidence type="ECO:0008006" key="4">
    <source>
        <dbReference type="Google" id="ProtNLM"/>
    </source>
</evidence>
<name>A0A1F7FKZ4_UNCRA</name>
<feature type="transmembrane region" description="Helical" evidence="1">
    <location>
        <begin position="73"/>
        <end position="93"/>
    </location>
</feature>
<keyword evidence="1" id="KW-1133">Transmembrane helix</keyword>
<evidence type="ECO:0000313" key="3">
    <source>
        <dbReference type="Proteomes" id="UP000179243"/>
    </source>
</evidence>
<feature type="transmembrane region" description="Helical" evidence="1">
    <location>
        <begin position="12"/>
        <end position="33"/>
    </location>
</feature>